<feature type="compositionally biased region" description="Low complexity" evidence="1">
    <location>
        <begin position="435"/>
        <end position="452"/>
    </location>
</feature>
<proteinExistence type="predicted"/>
<dbReference type="Proteomes" id="UP000431401">
    <property type="component" value="Unassembled WGS sequence"/>
</dbReference>
<dbReference type="OrthoDB" id="4571090at2"/>
<feature type="domain" description="Mce/MlaD" evidence="3">
    <location>
        <begin position="47"/>
        <end position="123"/>
    </location>
</feature>
<keyword evidence="2" id="KW-0812">Transmembrane</keyword>
<accession>A0A7K0DMS8</accession>
<dbReference type="InterPro" id="IPR003399">
    <property type="entry name" value="Mce/MlaD"/>
</dbReference>
<sequence length="515" mass="53152">MIIDPSGRGPSVRQLLIAGVAGLAVFAMILTFLLARYKGWVMHSAVPVTANLTTTGDGLPENADVKFRGVLVGAVKDVSVAAKGELQQVHIEMRPEYADGVPANVTARVVPSNLFAVTSVELVYNGPDAQHLRSGSTIDEDHSEGTIALQDTLTTVRNILDKIDPVKFGRSLTTLTYALDGNGRPPGSTVERLDHWLVQVRAAVPDEAGLFDDLSGSLRALNTSAPDLMDVLAESVQTAQTIADKRGQLVALITGAGSTVDRVNTLFAANPDVGKDLTAGLNDMFGSLAADPNAITGTIVNLNRSTRALQTVFNWGPQHQMVWNAGLTFTPWQPYTVADCPHYGDLAGPSCATAPAVADPGYLPDSLKPRALDAAKGLPPVVPMPGLPDFLTAAPQQPTPAPGAALPNPLAGTPLAGLLAGLPGMAPTPAPAPQQPAGAAAVGPSGAAAVNPSGTAAVDPATPDQPAAHAGQISYTGDAALEKLLGRRPTAVEYLLLRSSLEGGQLRVTEGGTGR</sequence>
<dbReference type="InterPro" id="IPR052336">
    <property type="entry name" value="MlaD_Phospholipid_Transporter"/>
</dbReference>
<gene>
    <name evidence="5" type="ORF">NRB56_26320</name>
</gene>
<dbReference type="InterPro" id="IPR024516">
    <property type="entry name" value="Mce_C"/>
</dbReference>
<feature type="domain" description="Mammalian cell entry C-terminal" evidence="4">
    <location>
        <begin position="129"/>
        <end position="349"/>
    </location>
</feature>
<feature type="region of interest" description="Disordered" evidence="1">
    <location>
        <begin position="426"/>
        <end position="469"/>
    </location>
</feature>
<comment type="caution">
    <text evidence="5">The sequence shown here is derived from an EMBL/GenBank/DDBJ whole genome shotgun (WGS) entry which is preliminary data.</text>
</comment>
<evidence type="ECO:0008006" key="7">
    <source>
        <dbReference type="Google" id="ProtNLM"/>
    </source>
</evidence>
<dbReference type="Pfam" id="PF11887">
    <property type="entry name" value="Mce4_CUP1"/>
    <property type="match status" value="1"/>
</dbReference>
<evidence type="ECO:0000259" key="3">
    <source>
        <dbReference type="Pfam" id="PF02470"/>
    </source>
</evidence>
<dbReference type="PANTHER" id="PTHR33371">
    <property type="entry name" value="INTERMEMBRANE PHOSPHOLIPID TRANSPORT SYSTEM BINDING PROTEIN MLAD-RELATED"/>
    <property type="match status" value="1"/>
</dbReference>
<name>A0A7K0DMS8_9NOCA</name>
<dbReference type="AlphaFoldDB" id="A0A7K0DMS8"/>
<evidence type="ECO:0000256" key="2">
    <source>
        <dbReference type="SAM" id="Phobius"/>
    </source>
</evidence>
<evidence type="ECO:0000313" key="5">
    <source>
        <dbReference type="EMBL" id="MQY27050.1"/>
    </source>
</evidence>
<keyword evidence="6" id="KW-1185">Reference proteome</keyword>
<reference evidence="5 6" key="1">
    <citation type="submission" date="2019-10" db="EMBL/GenBank/DDBJ databases">
        <title>Nocardia macrotermitis sp. nov. and Nocardia aurantia sp. nov., isolated from the gut of fungus growing-termite Macrotermes natalensis.</title>
        <authorList>
            <person name="Benndorf R."/>
            <person name="Schwitalla J."/>
            <person name="Martin K."/>
            <person name="De Beer W."/>
            <person name="Kaster A.-K."/>
            <person name="Vollmers J."/>
            <person name="Poulsen M."/>
            <person name="Beemelmanns C."/>
        </authorList>
    </citation>
    <scope>NUCLEOTIDE SEQUENCE [LARGE SCALE GENOMIC DNA]</scope>
    <source>
        <strain evidence="5 6">RB56</strain>
    </source>
</reference>
<dbReference type="EMBL" id="WEGI01000005">
    <property type="protein sequence ID" value="MQY27050.1"/>
    <property type="molecule type" value="Genomic_DNA"/>
</dbReference>
<dbReference type="GO" id="GO:0005576">
    <property type="term" value="C:extracellular region"/>
    <property type="evidence" value="ECO:0007669"/>
    <property type="project" value="TreeGrafter"/>
</dbReference>
<evidence type="ECO:0000256" key="1">
    <source>
        <dbReference type="SAM" id="MobiDB-lite"/>
    </source>
</evidence>
<organism evidence="5 6">
    <name type="scientific">Nocardia aurantia</name>
    <dbReference type="NCBI Taxonomy" id="2585199"/>
    <lineage>
        <taxon>Bacteria</taxon>
        <taxon>Bacillati</taxon>
        <taxon>Actinomycetota</taxon>
        <taxon>Actinomycetes</taxon>
        <taxon>Mycobacteriales</taxon>
        <taxon>Nocardiaceae</taxon>
        <taxon>Nocardia</taxon>
    </lineage>
</organism>
<feature type="transmembrane region" description="Helical" evidence="2">
    <location>
        <begin position="15"/>
        <end position="35"/>
    </location>
</feature>
<dbReference type="RefSeq" id="WP_153341747.1">
    <property type="nucleotide sequence ID" value="NZ_WEGI01000005.1"/>
</dbReference>
<dbReference type="GO" id="GO:0051701">
    <property type="term" value="P:biological process involved in interaction with host"/>
    <property type="evidence" value="ECO:0007669"/>
    <property type="project" value="TreeGrafter"/>
</dbReference>
<dbReference type="PANTHER" id="PTHR33371:SF19">
    <property type="entry name" value="MCE-FAMILY PROTEIN MCE4A"/>
    <property type="match status" value="1"/>
</dbReference>
<keyword evidence="2" id="KW-0472">Membrane</keyword>
<dbReference type="Pfam" id="PF02470">
    <property type="entry name" value="MlaD"/>
    <property type="match status" value="1"/>
</dbReference>
<evidence type="ECO:0000259" key="4">
    <source>
        <dbReference type="Pfam" id="PF11887"/>
    </source>
</evidence>
<evidence type="ECO:0000313" key="6">
    <source>
        <dbReference type="Proteomes" id="UP000431401"/>
    </source>
</evidence>
<protein>
    <recommendedName>
        <fullName evidence="7">Mammalian cell entry protein</fullName>
    </recommendedName>
</protein>
<keyword evidence="2" id="KW-1133">Transmembrane helix</keyword>